<proteinExistence type="predicted"/>
<dbReference type="Proteomes" id="UP000092743">
    <property type="component" value="Plasmid p120416"/>
</dbReference>
<dbReference type="RefSeq" id="WP_232482606.1">
    <property type="nucleotide sequence ID" value="NZ_CP015354.1"/>
</dbReference>
<keyword evidence="2" id="KW-0614">Plasmid</keyword>
<dbReference type="Pfam" id="PF13255">
    <property type="entry name" value="DUF4046"/>
    <property type="match status" value="3"/>
</dbReference>
<organism evidence="2 3">
    <name type="scientific">Bacillus thuringiensis</name>
    <dbReference type="NCBI Taxonomy" id="1428"/>
    <lineage>
        <taxon>Bacteria</taxon>
        <taxon>Bacillati</taxon>
        <taxon>Bacillota</taxon>
        <taxon>Bacilli</taxon>
        <taxon>Bacillales</taxon>
        <taxon>Bacillaceae</taxon>
        <taxon>Bacillus</taxon>
        <taxon>Bacillus cereus group</taxon>
    </lineage>
</organism>
<accession>A0A9W3SJ37</accession>
<dbReference type="InterPro" id="IPR025119">
    <property type="entry name" value="DUF4046"/>
</dbReference>
<protein>
    <recommendedName>
        <fullName evidence="1">DUF4046 domain-containing protein</fullName>
    </recommendedName>
</protein>
<evidence type="ECO:0000313" key="2">
    <source>
        <dbReference type="EMBL" id="ANS52108.1"/>
    </source>
</evidence>
<sequence>MLAVSIEEIYQEILDGDRKKFPPGTWSEDKNNELARRITKYLIEQVLIWNIQDLREGWNQKLIQKMKLTTVLAKYNNSPFRMLNDTYPGLLKEWELKMSPLHFWTKEKGLEALKWTIEEKEQLDEKEILEIYSGKWLIKHKLMTPCQTFFKDSPYQFLNALYPNRFKEWELLVTPKGFWTKEKALEALKWTIEEKEKLSDKELKCKYSMKWLIQHGLRTPVNQFFKDSPYQFLNDLYPNRFKEWELLVTPNGFWTEEKALEALKWTIEEKEQLSDEELKRIYSGRWIKNQKLSVPLHKFWSSNPFIMLNSLYPGRFKRWEFSVSPYNFWTEKNALEALRWTIEEKVKLTEETLLQIYTGKWIKQQGLKYPCDKF</sequence>
<gene>
    <name evidence="2" type="ORF">BT246_68170</name>
</gene>
<name>A0A9W3SJ37_BACTU</name>
<geneLocation type="plasmid" evidence="2 3">
    <name>p120416</name>
</geneLocation>
<evidence type="ECO:0000313" key="3">
    <source>
        <dbReference type="Proteomes" id="UP000092743"/>
    </source>
</evidence>
<reference evidence="2 3" key="1">
    <citation type="submission" date="2016-04" db="EMBL/GenBank/DDBJ databases">
        <title>High quality genome of the nematocidal Bacillus thuringiensis MYBT18246.</title>
        <authorList>
            <person name="Hollensteiner J."/>
            <person name="Poehlein A."/>
            <person name="Sproeer C."/>
            <person name="Bunk B."/>
            <person name="Rosenstiel P."/>
            <person name="Schulenburg H."/>
            <person name="Liesegang H."/>
        </authorList>
    </citation>
    <scope>NUCLEOTIDE SEQUENCE [LARGE SCALE GENOMIC DNA]</scope>
    <source>
        <strain evidence="2 3">MYBT18246</strain>
        <plasmid evidence="2 3">p120416</plasmid>
    </source>
</reference>
<feature type="domain" description="DUF4046" evidence="1">
    <location>
        <begin position="6"/>
        <end position="90"/>
    </location>
</feature>
<dbReference type="AlphaFoldDB" id="A0A9W3SJ37"/>
<feature type="domain" description="DUF4046" evidence="1">
    <location>
        <begin position="95"/>
        <end position="166"/>
    </location>
</feature>
<evidence type="ECO:0000259" key="1">
    <source>
        <dbReference type="Pfam" id="PF13255"/>
    </source>
</evidence>
<dbReference type="EMBL" id="CP015354">
    <property type="protein sequence ID" value="ANS52108.1"/>
    <property type="molecule type" value="Genomic_DNA"/>
</dbReference>
<feature type="domain" description="DUF4046" evidence="1">
    <location>
        <begin position="174"/>
        <end position="241"/>
    </location>
</feature>